<feature type="compositionally biased region" description="Basic and acidic residues" evidence="2">
    <location>
        <begin position="85"/>
        <end position="98"/>
    </location>
</feature>
<protein>
    <submittedName>
        <fullName evidence="3">Uncharacterized protein</fullName>
    </submittedName>
</protein>
<sequence>MGKQKHLVGIWLDEAAMKVYEELPNRQKSEFISNAIKNYSNTKEILNKLDKLDQLCEKIDSLEQEIESIKKSGITVQTENQEEQSYSKKSEEHDITKLDEEKDEAIFGALDNFGKKFKKAQKEKQNEA</sequence>
<evidence type="ECO:0000256" key="1">
    <source>
        <dbReference type="SAM" id="Coils"/>
    </source>
</evidence>
<keyword evidence="4" id="KW-1185">Reference proteome</keyword>
<dbReference type="AlphaFoldDB" id="A0A226BUR2"/>
<reference evidence="3 4" key="1">
    <citation type="submission" date="2017-06" db="EMBL/GenBank/DDBJ databases">
        <title>Draft Genome Sequence of Natranaerobius trueperi halophilic, alkalithermophilic bacteria from soda lakes.</title>
        <authorList>
            <person name="Zhao B."/>
        </authorList>
    </citation>
    <scope>NUCLEOTIDE SEQUENCE [LARGE SCALE GENOMIC DNA]</scope>
    <source>
        <strain evidence="3 4">DSM 18760</strain>
    </source>
</reference>
<organism evidence="3 4">
    <name type="scientific">Natranaerobius trueperi</name>
    <dbReference type="NCBI Taxonomy" id="759412"/>
    <lineage>
        <taxon>Bacteria</taxon>
        <taxon>Bacillati</taxon>
        <taxon>Bacillota</taxon>
        <taxon>Clostridia</taxon>
        <taxon>Natranaerobiales</taxon>
        <taxon>Natranaerobiaceae</taxon>
        <taxon>Natranaerobius</taxon>
    </lineage>
</organism>
<dbReference type="EMBL" id="NIQC01000045">
    <property type="protein sequence ID" value="OWZ82736.1"/>
    <property type="molecule type" value="Genomic_DNA"/>
</dbReference>
<gene>
    <name evidence="3" type="ORF">CDO51_12465</name>
</gene>
<proteinExistence type="predicted"/>
<name>A0A226BUR2_9FIRM</name>
<accession>A0A226BUR2</accession>
<evidence type="ECO:0000313" key="3">
    <source>
        <dbReference type="EMBL" id="OWZ82736.1"/>
    </source>
</evidence>
<evidence type="ECO:0000256" key="2">
    <source>
        <dbReference type="SAM" id="MobiDB-lite"/>
    </source>
</evidence>
<feature type="coiled-coil region" evidence="1">
    <location>
        <begin position="45"/>
        <end position="72"/>
    </location>
</feature>
<dbReference type="RefSeq" id="WP_089024552.1">
    <property type="nucleotide sequence ID" value="NZ_NIQC01000045.1"/>
</dbReference>
<keyword evidence="1" id="KW-0175">Coiled coil</keyword>
<feature type="region of interest" description="Disordered" evidence="2">
    <location>
        <begin position="76"/>
        <end position="98"/>
    </location>
</feature>
<dbReference type="Proteomes" id="UP000214588">
    <property type="component" value="Unassembled WGS sequence"/>
</dbReference>
<comment type="caution">
    <text evidence="3">The sequence shown here is derived from an EMBL/GenBank/DDBJ whole genome shotgun (WGS) entry which is preliminary data.</text>
</comment>
<evidence type="ECO:0000313" key="4">
    <source>
        <dbReference type="Proteomes" id="UP000214588"/>
    </source>
</evidence>